<organism evidence="1 2">
    <name type="scientific">Natronolimnohabitans innermongolicus JCM 12255</name>
    <dbReference type="NCBI Taxonomy" id="1227499"/>
    <lineage>
        <taxon>Archaea</taxon>
        <taxon>Methanobacteriati</taxon>
        <taxon>Methanobacteriota</taxon>
        <taxon>Stenosarchaea group</taxon>
        <taxon>Halobacteria</taxon>
        <taxon>Halobacteriales</taxon>
        <taxon>Natrialbaceae</taxon>
        <taxon>Natronolimnohabitans</taxon>
    </lineage>
</organism>
<protein>
    <submittedName>
        <fullName evidence="1">Uncharacterized protein</fullName>
    </submittedName>
</protein>
<accession>L9X5Z1</accession>
<reference evidence="1 2" key="1">
    <citation type="journal article" date="2014" name="PLoS Genet.">
        <title>Phylogenetically driven sequencing of extremely halophilic archaea reveals strategies for static and dynamic osmo-response.</title>
        <authorList>
            <person name="Becker E.A."/>
            <person name="Seitzer P.M."/>
            <person name="Tritt A."/>
            <person name="Larsen D."/>
            <person name="Krusor M."/>
            <person name="Yao A.I."/>
            <person name="Wu D."/>
            <person name="Madern D."/>
            <person name="Eisen J.A."/>
            <person name="Darling A.E."/>
            <person name="Facciotti M.T."/>
        </authorList>
    </citation>
    <scope>NUCLEOTIDE SEQUENCE [LARGE SCALE GENOMIC DNA]</scope>
    <source>
        <strain evidence="1 2">JCM 12255</strain>
    </source>
</reference>
<keyword evidence="2" id="KW-1185">Reference proteome</keyword>
<dbReference type="eggNOG" id="arCOG09059">
    <property type="taxonomic scope" value="Archaea"/>
</dbReference>
<dbReference type="AlphaFoldDB" id="L9X5Z1"/>
<comment type="caution">
    <text evidence="1">The sequence shown here is derived from an EMBL/GenBank/DDBJ whole genome shotgun (WGS) entry which is preliminary data.</text>
</comment>
<evidence type="ECO:0000313" key="1">
    <source>
        <dbReference type="EMBL" id="ELY57007.1"/>
    </source>
</evidence>
<dbReference type="EMBL" id="AOHZ01000043">
    <property type="protein sequence ID" value="ELY57007.1"/>
    <property type="molecule type" value="Genomic_DNA"/>
</dbReference>
<dbReference type="Proteomes" id="UP000011602">
    <property type="component" value="Unassembled WGS sequence"/>
</dbReference>
<proteinExistence type="predicted"/>
<sequence length="34" mass="4070">MLTIDDDFERFDEFDTEVILSPDEFSELNRFLGN</sequence>
<name>L9X5Z1_9EURY</name>
<evidence type="ECO:0000313" key="2">
    <source>
        <dbReference type="Proteomes" id="UP000011602"/>
    </source>
</evidence>
<gene>
    <name evidence="1" type="ORF">C493_09273</name>
</gene>